<evidence type="ECO:0000313" key="2">
    <source>
        <dbReference type="EMBL" id="CAE8599033.1"/>
    </source>
</evidence>
<sequence>VWIEPVSGPRSPRRPWRPGLHIQGRRVSDVLGIHLPESYWKNEMTEQDPYCLAAADFYGLVLPKGAVLPPEARIPPATEIGRWRRQGRRRPASASQLEGGREPMEEPPPRER</sequence>
<feature type="non-terminal residue" evidence="2">
    <location>
        <position position="112"/>
    </location>
</feature>
<accession>A0A813ED31</accession>
<dbReference type="AlphaFoldDB" id="A0A813ED31"/>
<organism evidence="2 3">
    <name type="scientific">Polarella glacialis</name>
    <name type="common">Dinoflagellate</name>
    <dbReference type="NCBI Taxonomy" id="89957"/>
    <lineage>
        <taxon>Eukaryota</taxon>
        <taxon>Sar</taxon>
        <taxon>Alveolata</taxon>
        <taxon>Dinophyceae</taxon>
        <taxon>Suessiales</taxon>
        <taxon>Suessiaceae</taxon>
        <taxon>Polarella</taxon>
    </lineage>
</organism>
<feature type="non-terminal residue" evidence="2">
    <location>
        <position position="1"/>
    </location>
</feature>
<feature type="region of interest" description="Disordered" evidence="1">
    <location>
        <begin position="71"/>
        <end position="112"/>
    </location>
</feature>
<proteinExistence type="predicted"/>
<dbReference type="Proteomes" id="UP000654075">
    <property type="component" value="Unassembled WGS sequence"/>
</dbReference>
<dbReference type="EMBL" id="CAJNNV010010791">
    <property type="protein sequence ID" value="CAE8599033.1"/>
    <property type="molecule type" value="Genomic_DNA"/>
</dbReference>
<gene>
    <name evidence="2" type="ORF">PGLA1383_LOCUS17412</name>
</gene>
<evidence type="ECO:0000256" key="1">
    <source>
        <dbReference type="SAM" id="MobiDB-lite"/>
    </source>
</evidence>
<keyword evidence="3" id="KW-1185">Reference proteome</keyword>
<reference evidence="2" key="1">
    <citation type="submission" date="2021-02" db="EMBL/GenBank/DDBJ databases">
        <authorList>
            <person name="Dougan E. K."/>
            <person name="Rhodes N."/>
            <person name="Thang M."/>
            <person name="Chan C."/>
        </authorList>
    </citation>
    <scope>NUCLEOTIDE SEQUENCE</scope>
</reference>
<protein>
    <submittedName>
        <fullName evidence="2">Uncharacterized protein</fullName>
    </submittedName>
</protein>
<feature type="compositionally biased region" description="Basic and acidic residues" evidence="1">
    <location>
        <begin position="99"/>
        <end position="112"/>
    </location>
</feature>
<name>A0A813ED31_POLGL</name>
<evidence type="ECO:0000313" key="3">
    <source>
        <dbReference type="Proteomes" id="UP000654075"/>
    </source>
</evidence>
<comment type="caution">
    <text evidence="2">The sequence shown here is derived from an EMBL/GenBank/DDBJ whole genome shotgun (WGS) entry which is preliminary data.</text>
</comment>